<accession>A0AA88PED5</accession>
<proteinExistence type="predicted"/>
<comment type="caution">
    <text evidence="2">The sequence shown here is derived from an EMBL/GenBank/DDBJ whole genome shotgun (WGS) entry which is preliminary data.</text>
</comment>
<protein>
    <submittedName>
        <fullName evidence="2">Uncharacterized protein</fullName>
    </submittedName>
</protein>
<feature type="region of interest" description="Disordered" evidence="1">
    <location>
        <begin position="14"/>
        <end position="86"/>
    </location>
</feature>
<organism evidence="2 3">
    <name type="scientific">Cirrhinus molitorella</name>
    <name type="common">mud carp</name>
    <dbReference type="NCBI Taxonomy" id="172907"/>
    <lineage>
        <taxon>Eukaryota</taxon>
        <taxon>Metazoa</taxon>
        <taxon>Chordata</taxon>
        <taxon>Craniata</taxon>
        <taxon>Vertebrata</taxon>
        <taxon>Euteleostomi</taxon>
        <taxon>Actinopterygii</taxon>
        <taxon>Neopterygii</taxon>
        <taxon>Teleostei</taxon>
        <taxon>Ostariophysi</taxon>
        <taxon>Cypriniformes</taxon>
        <taxon>Cyprinidae</taxon>
        <taxon>Labeoninae</taxon>
        <taxon>Labeonini</taxon>
        <taxon>Cirrhinus</taxon>
    </lineage>
</organism>
<evidence type="ECO:0000256" key="1">
    <source>
        <dbReference type="SAM" id="MobiDB-lite"/>
    </source>
</evidence>
<keyword evidence="3" id="KW-1185">Reference proteome</keyword>
<evidence type="ECO:0000313" key="2">
    <source>
        <dbReference type="EMBL" id="KAK2881153.1"/>
    </source>
</evidence>
<name>A0AA88PED5_9TELE</name>
<sequence>MLRVLIAFFSADRSSKLPPDFPFIGTEASDFSQEREKEWSLGQSKEGGRTVSWEPPPSTEAQSMDQPPPKHCAQAQPSPRSGEPKP</sequence>
<dbReference type="Proteomes" id="UP001187343">
    <property type="component" value="Unassembled WGS sequence"/>
</dbReference>
<reference evidence="2" key="1">
    <citation type="submission" date="2023-08" db="EMBL/GenBank/DDBJ databases">
        <title>Chromosome-level Genome Assembly of mud carp (Cirrhinus molitorella).</title>
        <authorList>
            <person name="Liu H."/>
        </authorList>
    </citation>
    <scope>NUCLEOTIDE SEQUENCE</scope>
    <source>
        <strain evidence="2">Prfri</strain>
        <tissue evidence="2">Muscle</tissue>
    </source>
</reference>
<evidence type="ECO:0000313" key="3">
    <source>
        <dbReference type="Proteomes" id="UP001187343"/>
    </source>
</evidence>
<gene>
    <name evidence="2" type="ORF">Q8A67_018421</name>
</gene>
<dbReference type="AlphaFoldDB" id="A0AA88PED5"/>
<dbReference type="EMBL" id="JAUYZG010000018">
    <property type="protein sequence ID" value="KAK2881153.1"/>
    <property type="molecule type" value="Genomic_DNA"/>
</dbReference>